<name>A0A8I6WJC3_HORVV</name>
<proteinExistence type="predicted"/>
<dbReference type="Proteomes" id="UP000011116">
    <property type="component" value="Chromosome 1H"/>
</dbReference>
<dbReference type="EnsemblPlants" id="HORVU.MOREX.r3.1HG0091940.1">
    <property type="protein sequence ID" value="HORVU.MOREX.r3.1HG0091940.1.CDS1"/>
    <property type="gene ID" value="HORVU.MOREX.r3.1HG0091940"/>
</dbReference>
<evidence type="ECO:0000313" key="2">
    <source>
        <dbReference type="Proteomes" id="UP000011116"/>
    </source>
</evidence>
<accession>A0A8I6WJC3</accession>
<dbReference type="AlphaFoldDB" id="A0A8I6WJC3"/>
<reference evidence="2" key="1">
    <citation type="journal article" date="2012" name="Nature">
        <title>A physical, genetic and functional sequence assembly of the barley genome.</title>
        <authorList>
            <consortium name="The International Barley Genome Sequencing Consortium"/>
            <person name="Mayer K.F."/>
            <person name="Waugh R."/>
            <person name="Brown J.W."/>
            <person name="Schulman A."/>
            <person name="Langridge P."/>
            <person name="Platzer M."/>
            <person name="Fincher G.B."/>
            <person name="Muehlbauer G.J."/>
            <person name="Sato K."/>
            <person name="Close T.J."/>
            <person name="Wise R.P."/>
            <person name="Stein N."/>
        </authorList>
    </citation>
    <scope>NUCLEOTIDE SEQUENCE [LARGE SCALE GENOMIC DNA]</scope>
    <source>
        <strain evidence="2">cv. Morex</strain>
    </source>
</reference>
<evidence type="ECO:0000313" key="1">
    <source>
        <dbReference type="EnsemblPlants" id="HORVU.MOREX.r3.1HG0091940.1.CDS1"/>
    </source>
</evidence>
<protein>
    <submittedName>
        <fullName evidence="1">Uncharacterized protein</fullName>
    </submittedName>
</protein>
<keyword evidence="2" id="KW-1185">Reference proteome</keyword>
<reference evidence="1" key="2">
    <citation type="submission" date="2020-10" db="EMBL/GenBank/DDBJ databases">
        <authorList>
            <person name="Scholz U."/>
            <person name="Mascher M."/>
            <person name="Fiebig A."/>
        </authorList>
    </citation>
    <scope>NUCLEOTIDE SEQUENCE [LARGE SCALE GENOMIC DNA]</scope>
    <source>
        <strain evidence="1">cv. Morex</strain>
    </source>
</reference>
<dbReference type="Gramene" id="HORVU.MOREX.r3.1HG0091940.1">
    <property type="protein sequence ID" value="HORVU.MOREX.r3.1HG0091940.1.CDS1"/>
    <property type="gene ID" value="HORVU.MOREX.r3.1HG0091940"/>
</dbReference>
<sequence>MLGTECVPNSMWQYYAWINTFLPSCDNTYTVGLAAICWAIWLARNHATFEKKWINNPFEIVFTTCSFMKYWAGLQKPEMVEVIKKGADMLKVNASQMLLLCGPPTQDCREENDEEDKWEEW</sequence>
<organism evidence="1 2">
    <name type="scientific">Hordeum vulgare subsp. vulgare</name>
    <name type="common">Domesticated barley</name>
    <dbReference type="NCBI Taxonomy" id="112509"/>
    <lineage>
        <taxon>Eukaryota</taxon>
        <taxon>Viridiplantae</taxon>
        <taxon>Streptophyta</taxon>
        <taxon>Embryophyta</taxon>
        <taxon>Tracheophyta</taxon>
        <taxon>Spermatophyta</taxon>
        <taxon>Magnoliopsida</taxon>
        <taxon>Liliopsida</taxon>
        <taxon>Poales</taxon>
        <taxon>Poaceae</taxon>
        <taxon>BOP clade</taxon>
        <taxon>Pooideae</taxon>
        <taxon>Triticodae</taxon>
        <taxon>Triticeae</taxon>
        <taxon>Hordeinae</taxon>
        <taxon>Hordeum</taxon>
    </lineage>
</organism>
<reference evidence="1" key="3">
    <citation type="submission" date="2022-01" db="UniProtKB">
        <authorList>
            <consortium name="EnsemblPlants"/>
        </authorList>
    </citation>
    <scope>IDENTIFICATION</scope>
    <source>
        <strain evidence="1">subsp. vulgare</strain>
    </source>
</reference>